<comment type="caution">
    <text evidence="3">The sequence shown here is derived from an EMBL/GenBank/DDBJ whole genome shotgun (WGS) entry which is preliminary data.</text>
</comment>
<proteinExistence type="predicted"/>
<feature type="compositionally biased region" description="Low complexity" evidence="1">
    <location>
        <begin position="107"/>
        <end position="116"/>
    </location>
</feature>
<dbReference type="AlphaFoldDB" id="A0A423WD81"/>
<name>A0A423WD81_9PEZI</name>
<evidence type="ECO:0000313" key="3">
    <source>
        <dbReference type="EMBL" id="ROW01319.1"/>
    </source>
</evidence>
<dbReference type="EMBL" id="LKEA01000019">
    <property type="protein sequence ID" value="ROW01319.1"/>
    <property type="molecule type" value="Genomic_DNA"/>
</dbReference>
<reference evidence="3 4" key="1">
    <citation type="submission" date="2015-09" db="EMBL/GenBank/DDBJ databases">
        <title>Host preference determinants of Valsa canker pathogens revealed by comparative genomics.</title>
        <authorList>
            <person name="Yin Z."/>
            <person name="Huang L."/>
        </authorList>
    </citation>
    <scope>NUCLEOTIDE SEQUENCE [LARGE SCALE GENOMIC DNA]</scope>
    <source>
        <strain evidence="3 4">03-1</strain>
    </source>
</reference>
<sequence>MLPTLSTILLSLAMVTTTTNAQADKAAFSAPLETPSALASTDSIVTGTTLPGLASATSAVSGSFTALTSATPGGPINTFSSSVGSVSAETTTTDIQPSEPTGTFTPGSATGGSASASASAASTSAAASEGVAAAAVGSGSKVALVIALGAGVLGWVGL</sequence>
<evidence type="ECO:0000256" key="2">
    <source>
        <dbReference type="SAM" id="SignalP"/>
    </source>
</evidence>
<feature type="signal peptide" evidence="2">
    <location>
        <begin position="1"/>
        <end position="21"/>
    </location>
</feature>
<feature type="chain" id="PRO_5019556683" evidence="2">
    <location>
        <begin position="22"/>
        <end position="158"/>
    </location>
</feature>
<dbReference type="OrthoDB" id="10588860at2759"/>
<evidence type="ECO:0000313" key="4">
    <source>
        <dbReference type="Proteomes" id="UP000283895"/>
    </source>
</evidence>
<feature type="region of interest" description="Disordered" evidence="1">
    <location>
        <begin position="87"/>
        <end position="116"/>
    </location>
</feature>
<gene>
    <name evidence="3" type="ORF">VMCG_05902</name>
</gene>
<dbReference type="Proteomes" id="UP000283895">
    <property type="component" value="Unassembled WGS sequence"/>
</dbReference>
<protein>
    <submittedName>
        <fullName evidence="3">Uncharacterized protein</fullName>
    </submittedName>
</protein>
<keyword evidence="2" id="KW-0732">Signal</keyword>
<feature type="compositionally biased region" description="Polar residues" evidence="1">
    <location>
        <begin position="87"/>
        <end position="106"/>
    </location>
</feature>
<organism evidence="3 4">
    <name type="scientific">Cytospora schulzeri</name>
    <dbReference type="NCBI Taxonomy" id="448051"/>
    <lineage>
        <taxon>Eukaryota</taxon>
        <taxon>Fungi</taxon>
        <taxon>Dikarya</taxon>
        <taxon>Ascomycota</taxon>
        <taxon>Pezizomycotina</taxon>
        <taxon>Sordariomycetes</taxon>
        <taxon>Sordariomycetidae</taxon>
        <taxon>Diaporthales</taxon>
        <taxon>Cytosporaceae</taxon>
        <taxon>Cytospora</taxon>
    </lineage>
</organism>
<evidence type="ECO:0000256" key="1">
    <source>
        <dbReference type="SAM" id="MobiDB-lite"/>
    </source>
</evidence>
<keyword evidence="4" id="KW-1185">Reference proteome</keyword>
<accession>A0A423WD81</accession>